<keyword evidence="2" id="KW-1185">Reference proteome</keyword>
<proteinExistence type="predicted"/>
<accession>A0ABU4ZQ03</accession>
<comment type="caution">
    <text evidence="1">The sequence shown here is derived from an EMBL/GenBank/DDBJ whole genome shotgun (WGS) entry which is preliminary data.</text>
</comment>
<organism evidence="1 2">
    <name type="scientific">Mesorhizobium montanum</name>
    <dbReference type="NCBI Taxonomy" id="3072323"/>
    <lineage>
        <taxon>Bacteria</taxon>
        <taxon>Pseudomonadati</taxon>
        <taxon>Pseudomonadota</taxon>
        <taxon>Alphaproteobacteria</taxon>
        <taxon>Hyphomicrobiales</taxon>
        <taxon>Phyllobacteriaceae</taxon>
        <taxon>Mesorhizobium</taxon>
    </lineage>
</organism>
<sequence length="143" mass="15978">MITDPLVRAEIAQEWTVVESLKNWSRSAALPGLMVQIDPPVEFFNLPLVLAYCALDNFLLQCIHEAFFPMPSTPGRKKPKRFQLAERMSASRSALNWIDYDLVTNGRSARNDLAHRAIVASAADCFKFINAVGAELRGWGIIS</sequence>
<evidence type="ECO:0000313" key="2">
    <source>
        <dbReference type="Proteomes" id="UP001276840"/>
    </source>
</evidence>
<gene>
    <name evidence="1" type="ORF">RFM68_21645</name>
</gene>
<evidence type="ECO:0000313" key="1">
    <source>
        <dbReference type="EMBL" id="MDX8527107.1"/>
    </source>
</evidence>
<dbReference type="EMBL" id="JAVIJF010000016">
    <property type="protein sequence ID" value="MDX8527107.1"/>
    <property type="molecule type" value="Genomic_DNA"/>
</dbReference>
<protein>
    <submittedName>
        <fullName evidence="1">Uncharacterized protein</fullName>
    </submittedName>
</protein>
<dbReference type="Proteomes" id="UP001276840">
    <property type="component" value="Unassembled WGS sequence"/>
</dbReference>
<reference evidence="1 2" key="1">
    <citation type="submission" date="2023-08" db="EMBL/GenBank/DDBJ databases">
        <title>Implementing the SeqCode for naming new Mesorhizobium species isolated from Vachellia karroo root nodules.</title>
        <authorList>
            <person name="Van Lill M."/>
        </authorList>
    </citation>
    <scope>NUCLEOTIDE SEQUENCE [LARGE SCALE GENOMIC DNA]</scope>
    <source>
        <strain evidence="1 2">MSK 1335</strain>
    </source>
</reference>
<name>A0ABU4ZQ03_9HYPH</name>
<dbReference type="RefSeq" id="WP_320235046.1">
    <property type="nucleotide sequence ID" value="NZ_JAVIJF010000016.1"/>
</dbReference>